<feature type="region of interest" description="Disordered" evidence="1">
    <location>
        <begin position="353"/>
        <end position="430"/>
    </location>
</feature>
<accession>B3MK79</accession>
<feature type="region of interest" description="Disordered" evidence="1">
    <location>
        <begin position="59"/>
        <end position="87"/>
    </location>
</feature>
<dbReference type="EMBL" id="CH902620">
    <property type="protein sequence ID" value="EDV31497.2"/>
    <property type="molecule type" value="Genomic_DNA"/>
</dbReference>
<protein>
    <submittedName>
        <fullName evidence="2">Uncharacterized protein</fullName>
    </submittedName>
</protein>
<dbReference type="GeneID" id="6497345"/>
<dbReference type="InParanoid" id="B3MK79"/>
<dbReference type="FunCoup" id="B3MK79">
    <property type="interactions" value="123"/>
</dbReference>
<dbReference type="AlphaFoldDB" id="B3MK79"/>
<feature type="compositionally biased region" description="Low complexity" evidence="1">
    <location>
        <begin position="410"/>
        <end position="430"/>
    </location>
</feature>
<dbReference type="HOGENOM" id="CLU_010463_0_0_1"/>
<dbReference type="STRING" id="7217.B3MK79"/>
<evidence type="ECO:0000313" key="2">
    <source>
        <dbReference type="EMBL" id="EDV31497.2"/>
    </source>
</evidence>
<dbReference type="Proteomes" id="UP000007801">
    <property type="component" value="Unassembled WGS sequence"/>
</dbReference>
<feature type="compositionally biased region" description="Polar residues" evidence="1">
    <location>
        <begin position="358"/>
        <end position="392"/>
    </location>
</feature>
<dbReference type="OrthoDB" id="10064600at2759"/>
<dbReference type="eggNOG" id="ENOG502RTII">
    <property type="taxonomic scope" value="Eukaryota"/>
</dbReference>
<organism evidence="2 3">
    <name type="scientific">Drosophila ananassae</name>
    <name type="common">Fruit fly</name>
    <dbReference type="NCBI Taxonomy" id="7217"/>
    <lineage>
        <taxon>Eukaryota</taxon>
        <taxon>Metazoa</taxon>
        <taxon>Ecdysozoa</taxon>
        <taxon>Arthropoda</taxon>
        <taxon>Hexapoda</taxon>
        <taxon>Insecta</taxon>
        <taxon>Pterygota</taxon>
        <taxon>Neoptera</taxon>
        <taxon>Endopterygota</taxon>
        <taxon>Diptera</taxon>
        <taxon>Brachycera</taxon>
        <taxon>Muscomorpha</taxon>
        <taxon>Ephydroidea</taxon>
        <taxon>Drosophilidae</taxon>
        <taxon>Drosophila</taxon>
        <taxon>Sophophora</taxon>
    </lineage>
</organism>
<dbReference type="KEGG" id="dan:6497345"/>
<name>B3MK79_DROAN</name>
<evidence type="ECO:0000313" key="3">
    <source>
        <dbReference type="Proteomes" id="UP000007801"/>
    </source>
</evidence>
<evidence type="ECO:0000256" key="1">
    <source>
        <dbReference type="SAM" id="MobiDB-lite"/>
    </source>
</evidence>
<keyword evidence="3" id="KW-1185">Reference proteome</keyword>
<feature type="compositionally biased region" description="Gly residues" evidence="1">
    <location>
        <begin position="76"/>
        <end position="87"/>
    </location>
</feature>
<gene>
    <name evidence="2" type="primary">Dana\GF14522</name>
    <name evidence="2" type="synonym">dana_GLEANR_15283</name>
    <name evidence="2" type="ORF">GF14522</name>
</gene>
<proteinExistence type="predicted"/>
<sequence>MDFREINKFNWRLNLNNNNNLVELSLVSKYNSPDAADGHQPELVLRPIDCSTGAATMGTKQKQGATTPAHAEGVGDEGIGNGASGGGGVGDGLGDGAAGVLECEDFDKESGGAAYCDMDMGVAGYSLAAAVLPSAEVASGGGLSSNRTSMNNSTENLSYASDNFYGDDLILLDDDDVDAEEISLNSDDCVYAYRGDGADFDLALDASAMGRGARHHLDIGLGSGSTGKGAGGSLICGDDETEFLEMDFEPDPPSELEFAGGTQNLASLPQANLLLMQRDYSQMSGKGGTTPTQGRQLYSSPIDDFSPEDVLQQQKQRLSNKFARISLNLDQIKDGAGAATGASLDLDEQIGGRAEESVGSSDIGQSMDSAQAHSLPSTLGTGVNFGRSTSVPNDHPEPNRTGAKPKRLSHSSSVMSKSSSASKSRRSQPSESFDERCYSCTDFRAASTSSSSGQQRHGQVAPMLVAAAAVVALASSSSSMAHFELASNEENCLDCLEKEFLANTIGKALDLSTCAKCRRRAGGRGSSLSLYARADQTRCRSGSPGYFEEAGGLFAGWYSTSAAGTVPGPSLGSPGNQRFISCDNNFRGVQLLKQSFPTESIIARLSTEKECDEEHVAKALDKLHVSYDQALLHAYFEQMVTRPSAHNLNIKQLLLKASKQQGNYRKLKRIIELVTQNQLIVQFERAKDVQKALVPVRVADLLDAWSHHRDLSILRQLDARFHRANVIGKVGHIVRQAAAASSSQVQAASSFSSSRRTLPEYLMIPQYYESGELTLRRKC</sequence>
<feature type="region of interest" description="Disordered" evidence="1">
    <location>
        <begin position="282"/>
        <end position="305"/>
    </location>
</feature>
<reference evidence="2 3" key="1">
    <citation type="journal article" date="2007" name="Nature">
        <title>Evolution of genes and genomes on the Drosophila phylogeny.</title>
        <authorList>
            <consortium name="Drosophila 12 Genomes Consortium"/>
            <person name="Clark A.G."/>
            <person name="Eisen M.B."/>
            <person name="Smith D.R."/>
            <person name="Bergman C.M."/>
            <person name="Oliver B."/>
            <person name="Markow T.A."/>
            <person name="Kaufman T.C."/>
            <person name="Kellis M."/>
            <person name="Gelbart W."/>
            <person name="Iyer V.N."/>
            <person name="Pollard D.A."/>
            <person name="Sackton T.B."/>
            <person name="Larracuente A.M."/>
            <person name="Singh N.D."/>
            <person name="Abad J.P."/>
            <person name="Abt D.N."/>
            <person name="Adryan B."/>
            <person name="Aguade M."/>
            <person name="Akashi H."/>
            <person name="Anderson W.W."/>
            <person name="Aquadro C.F."/>
            <person name="Ardell D.H."/>
            <person name="Arguello R."/>
            <person name="Artieri C.G."/>
            <person name="Barbash D.A."/>
            <person name="Barker D."/>
            <person name="Barsanti P."/>
            <person name="Batterham P."/>
            <person name="Batzoglou S."/>
            <person name="Begun D."/>
            <person name="Bhutkar A."/>
            <person name="Blanco E."/>
            <person name="Bosak S.A."/>
            <person name="Bradley R.K."/>
            <person name="Brand A.D."/>
            <person name="Brent M.R."/>
            <person name="Brooks A.N."/>
            <person name="Brown R.H."/>
            <person name="Butlin R.K."/>
            <person name="Caggese C."/>
            <person name="Calvi B.R."/>
            <person name="Bernardo de Carvalho A."/>
            <person name="Caspi A."/>
            <person name="Castrezana S."/>
            <person name="Celniker S.E."/>
            <person name="Chang J.L."/>
            <person name="Chapple C."/>
            <person name="Chatterji S."/>
            <person name="Chinwalla A."/>
            <person name="Civetta A."/>
            <person name="Clifton S.W."/>
            <person name="Comeron J.M."/>
            <person name="Costello J.C."/>
            <person name="Coyne J.A."/>
            <person name="Daub J."/>
            <person name="David R.G."/>
            <person name="Delcher A.L."/>
            <person name="Delehaunty K."/>
            <person name="Do C.B."/>
            <person name="Ebling H."/>
            <person name="Edwards K."/>
            <person name="Eickbush T."/>
            <person name="Evans J.D."/>
            <person name="Filipski A."/>
            <person name="Findeiss S."/>
            <person name="Freyhult E."/>
            <person name="Fulton L."/>
            <person name="Fulton R."/>
            <person name="Garcia A.C."/>
            <person name="Gardiner A."/>
            <person name="Garfield D.A."/>
            <person name="Garvin B.E."/>
            <person name="Gibson G."/>
            <person name="Gilbert D."/>
            <person name="Gnerre S."/>
            <person name="Godfrey J."/>
            <person name="Good R."/>
            <person name="Gotea V."/>
            <person name="Gravely B."/>
            <person name="Greenberg A.J."/>
            <person name="Griffiths-Jones S."/>
            <person name="Gross S."/>
            <person name="Guigo R."/>
            <person name="Gustafson E.A."/>
            <person name="Haerty W."/>
            <person name="Hahn M.W."/>
            <person name="Halligan D.L."/>
            <person name="Halpern A.L."/>
            <person name="Halter G.M."/>
            <person name="Han M.V."/>
            <person name="Heger A."/>
            <person name="Hillier L."/>
            <person name="Hinrichs A.S."/>
            <person name="Holmes I."/>
            <person name="Hoskins R.A."/>
            <person name="Hubisz M.J."/>
            <person name="Hultmark D."/>
            <person name="Huntley M.A."/>
            <person name="Jaffe D.B."/>
            <person name="Jagadeeshan S."/>
            <person name="Jeck W.R."/>
            <person name="Johnson J."/>
            <person name="Jones C.D."/>
            <person name="Jordan W.C."/>
            <person name="Karpen G.H."/>
            <person name="Kataoka E."/>
            <person name="Keightley P.D."/>
            <person name="Kheradpour P."/>
            <person name="Kirkness E.F."/>
            <person name="Koerich L.B."/>
            <person name="Kristiansen K."/>
            <person name="Kudrna D."/>
            <person name="Kulathinal R.J."/>
            <person name="Kumar S."/>
            <person name="Kwok R."/>
            <person name="Lander E."/>
            <person name="Langley C.H."/>
            <person name="Lapoint R."/>
            <person name="Lazzaro B.P."/>
            <person name="Lee S.J."/>
            <person name="Levesque L."/>
            <person name="Li R."/>
            <person name="Lin C.F."/>
            <person name="Lin M.F."/>
            <person name="Lindblad-Toh K."/>
            <person name="Llopart A."/>
            <person name="Long M."/>
            <person name="Low L."/>
            <person name="Lozovsky E."/>
            <person name="Lu J."/>
            <person name="Luo M."/>
            <person name="Machado C.A."/>
            <person name="Makalowski W."/>
            <person name="Marzo M."/>
            <person name="Matsuda M."/>
            <person name="Matzkin L."/>
            <person name="McAllister B."/>
            <person name="McBride C.S."/>
            <person name="McKernan B."/>
            <person name="McKernan K."/>
            <person name="Mendez-Lago M."/>
            <person name="Minx P."/>
            <person name="Mollenhauer M.U."/>
            <person name="Montooth K."/>
            <person name="Mount S.M."/>
            <person name="Mu X."/>
            <person name="Myers E."/>
            <person name="Negre B."/>
            <person name="Newfeld S."/>
            <person name="Nielsen R."/>
            <person name="Noor M.A."/>
            <person name="O'Grady P."/>
            <person name="Pachter L."/>
            <person name="Papaceit M."/>
            <person name="Parisi M.J."/>
            <person name="Parisi M."/>
            <person name="Parts L."/>
            <person name="Pedersen J.S."/>
            <person name="Pesole G."/>
            <person name="Phillippy A.M."/>
            <person name="Ponting C.P."/>
            <person name="Pop M."/>
            <person name="Porcelli D."/>
            <person name="Powell J.R."/>
            <person name="Prohaska S."/>
            <person name="Pruitt K."/>
            <person name="Puig M."/>
            <person name="Quesneville H."/>
            <person name="Ram K.R."/>
            <person name="Rand D."/>
            <person name="Rasmussen M.D."/>
            <person name="Reed L.K."/>
            <person name="Reenan R."/>
            <person name="Reily A."/>
            <person name="Remington K.A."/>
            <person name="Rieger T.T."/>
            <person name="Ritchie M.G."/>
            <person name="Robin C."/>
            <person name="Rogers Y.H."/>
            <person name="Rohde C."/>
            <person name="Rozas J."/>
            <person name="Rubenfield M.J."/>
            <person name="Ruiz A."/>
            <person name="Russo S."/>
            <person name="Salzberg S.L."/>
            <person name="Sanchez-Gracia A."/>
            <person name="Saranga D.J."/>
            <person name="Sato H."/>
            <person name="Schaeffer S.W."/>
            <person name="Schatz M.C."/>
            <person name="Schlenke T."/>
            <person name="Schwartz R."/>
            <person name="Segarra C."/>
            <person name="Singh R.S."/>
            <person name="Sirot L."/>
            <person name="Sirota M."/>
            <person name="Sisneros N.B."/>
            <person name="Smith C.D."/>
            <person name="Smith T.F."/>
            <person name="Spieth J."/>
            <person name="Stage D.E."/>
            <person name="Stark A."/>
            <person name="Stephan W."/>
            <person name="Strausberg R.L."/>
            <person name="Strempel S."/>
            <person name="Sturgill D."/>
            <person name="Sutton G."/>
            <person name="Sutton G.G."/>
            <person name="Tao W."/>
            <person name="Teichmann S."/>
            <person name="Tobari Y.N."/>
            <person name="Tomimura Y."/>
            <person name="Tsolas J.M."/>
            <person name="Valente V.L."/>
            <person name="Venter E."/>
            <person name="Venter J.C."/>
            <person name="Vicario S."/>
            <person name="Vieira F.G."/>
            <person name="Vilella A.J."/>
            <person name="Villasante A."/>
            <person name="Walenz B."/>
            <person name="Wang J."/>
            <person name="Wasserman M."/>
            <person name="Watts T."/>
            <person name="Wilson D."/>
            <person name="Wilson R.K."/>
            <person name="Wing R.A."/>
            <person name="Wolfner M.F."/>
            <person name="Wong A."/>
            <person name="Wong G.K."/>
            <person name="Wu C.I."/>
            <person name="Wu G."/>
            <person name="Yamamoto D."/>
            <person name="Yang H.P."/>
            <person name="Yang S.P."/>
            <person name="Yorke J.A."/>
            <person name="Yoshida K."/>
            <person name="Zdobnov E."/>
            <person name="Zhang P."/>
            <person name="Zhang Y."/>
            <person name="Zimin A.V."/>
            <person name="Baldwin J."/>
            <person name="Abdouelleil A."/>
            <person name="Abdulkadir J."/>
            <person name="Abebe A."/>
            <person name="Abera B."/>
            <person name="Abreu J."/>
            <person name="Acer S.C."/>
            <person name="Aftuck L."/>
            <person name="Alexander A."/>
            <person name="An P."/>
            <person name="Anderson E."/>
            <person name="Anderson S."/>
            <person name="Arachi H."/>
            <person name="Azer M."/>
            <person name="Bachantsang P."/>
            <person name="Barry A."/>
            <person name="Bayul T."/>
            <person name="Berlin A."/>
            <person name="Bessette D."/>
            <person name="Bloom T."/>
            <person name="Blye J."/>
            <person name="Boguslavskiy L."/>
            <person name="Bonnet C."/>
            <person name="Boukhgalter B."/>
            <person name="Bourzgui I."/>
            <person name="Brown A."/>
            <person name="Cahill P."/>
            <person name="Channer S."/>
            <person name="Cheshatsang Y."/>
            <person name="Chuda L."/>
            <person name="Citroen M."/>
            <person name="Collymore A."/>
            <person name="Cooke P."/>
            <person name="Costello M."/>
            <person name="D'Aco K."/>
            <person name="Daza R."/>
            <person name="De Haan G."/>
            <person name="DeGray S."/>
            <person name="DeMaso C."/>
            <person name="Dhargay N."/>
            <person name="Dooley K."/>
            <person name="Dooley E."/>
            <person name="Doricent M."/>
            <person name="Dorje P."/>
            <person name="Dorjee K."/>
            <person name="Dupes A."/>
            <person name="Elong R."/>
            <person name="Falk J."/>
            <person name="Farina A."/>
            <person name="Faro S."/>
            <person name="Ferguson D."/>
            <person name="Fisher S."/>
            <person name="Foley C.D."/>
            <person name="Franke A."/>
            <person name="Friedrich D."/>
            <person name="Gadbois L."/>
            <person name="Gearin G."/>
            <person name="Gearin C.R."/>
            <person name="Giannoukos G."/>
            <person name="Goode T."/>
            <person name="Graham J."/>
            <person name="Grandbois E."/>
            <person name="Grewal S."/>
            <person name="Gyaltsen K."/>
            <person name="Hafez N."/>
            <person name="Hagos B."/>
            <person name="Hall J."/>
            <person name="Henson C."/>
            <person name="Hollinger A."/>
            <person name="Honan T."/>
            <person name="Huard M.D."/>
            <person name="Hughes L."/>
            <person name="Hurhula B."/>
            <person name="Husby M.E."/>
            <person name="Kamat A."/>
            <person name="Kanga B."/>
            <person name="Kashin S."/>
            <person name="Khazanovich D."/>
            <person name="Kisner P."/>
            <person name="Lance K."/>
            <person name="Lara M."/>
            <person name="Lee W."/>
            <person name="Lennon N."/>
            <person name="Letendre F."/>
            <person name="LeVine R."/>
            <person name="Lipovsky A."/>
            <person name="Liu X."/>
            <person name="Liu J."/>
            <person name="Liu S."/>
            <person name="Lokyitsang T."/>
            <person name="Lokyitsang Y."/>
            <person name="Lubonja R."/>
            <person name="Lui A."/>
            <person name="MacDonald P."/>
            <person name="Magnisalis V."/>
            <person name="Maru K."/>
            <person name="Matthews C."/>
            <person name="McCusker W."/>
            <person name="McDonough S."/>
            <person name="Mehta T."/>
            <person name="Meldrim J."/>
            <person name="Meneus L."/>
            <person name="Mihai O."/>
            <person name="Mihalev A."/>
            <person name="Mihova T."/>
            <person name="Mittelman R."/>
            <person name="Mlenga V."/>
            <person name="Montmayeur A."/>
            <person name="Mulrain L."/>
            <person name="Navidi A."/>
            <person name="Naylor J."/>
            <person name="Negash T."/>
            <person name="Nguyen T."/>
            <person name="Nguyen N."/>
            <person name="Nicol R."/>
            <person name="Norbu C."/>
            <person name="Norbu N."/>
            <person name="Novod N."/>
            <person name="O'Neill B."/>
            <person name="Osman S."/>
            <person name="Markiewicz E."/>
            <person name="Oyono O.L."/>
            <person name="Patti C."/>
            <person name="Phunkhang P."/>
            <person name="Pierre F."/>
            <person name="Priest M."/>
            <person name="Raghuraman S."/>
            <person name="Rege F."/>
            <person name="Reyes R."/>
            <person name="Rise C."/>
            <person name="Rogov P."/>
            <person name="Ross K."/>
            <person name="Ryan E."/>
            <person name="Settipalli S."/>
            <person name="Shea T."/>
            <person name="Sherpa N."/>
            <person name="Shi L."/>
            <person name="Shih D."/>
            <person name="Sparrow T."/>
            <person name="Spaulding J."/>
            <person name="Stalker J."/>
            <person name="Stange-Thomann N."/>
            <person name="Stavropoulos S."/>
            <person name="Stone C."/>
            <person name="Strader C."/>
            <person name="Tesfaye S."/>
            <person name="Thomson T."/>
            <person name="Thoulutsang Y."/>
            <person name="Thoulutsang D."/>
            <person name="Topham K."/>
            <person name="Topping I."/>
            <person name="Tsamla T."/>
            <person name="Vassiliev H."/>
            <person name="Vo A."/>
            <person name="Wangchuk T."/>
            <person name="Wangdi T."/>
            <person name="Weiand M."/>
            <person name="Wilkinson J."/>
            <person name="Wilson A."/>
            <person name="Yadav S."/>
            <person name="Young G."/>
            <person name="Yu Q."/>
            <person name="Zembek L."/>
            <person name="Zhong D."/>
            <person name="Zimmer A."/>
            <person name="Zwirko Z."/>
            <person name="Jaffe D.B."/>
            <person name="Alvarez P."/>
            <person name="Brockman W."/>
            <person name="Butler J."/>
            <person name="Chin C."/>
            <person name="Gnerre S."/>
            <person name="Grabherr M."/>
            <person name="Kleber M."/>
            <person name="Mauceli E."/>
            <person name="MacCallum I."/>
        </authorList>
    </citation>
    <scope>NUCLEOTIDE SEQUENCE [LARGE SCALE GENOMIC DNA]</scope>
    <source>
        <strain evidence="3">Tucson 14024-0371.13</strain>
    </source>
</reference>
<feature type="compositionally biased region" description="Polar residues" evidence="1">
    <location>
        <begin position="282"/>
        <end position="299"/>
    </location>
</feature>